<dbReference type="InterPro" id="IPR005151">
    <property type="entry name" value="Tail-specific_protease"/>
</dbReference>
<gene>
    <name evidence="3" type="ORF">SAMN05444362_10910</name>
</gene>
<dbReference type="GO" id="GO:0008236">
    <property type="term" value="F:serine-type peptidase activity"/>
    <property type="evidence" value="ECO:0007669"/>
    <property type="project" value="InterPro"/>
</dbReference>
<keyword evidence="3" id="KW-0378">Hydrolase</keyword>
<dbReference type="AlphaFoldDB" id="A0A1M5DP63"/>
<feature type="chain" id="PRO_5009909597" evidence="1">
    <location>
        <begin position="23"/>
        <end position="337"/>
    </location>
</feature>
<organism evidence="3 4">
    <name type="scientific">Dysgonomonas macrotermitis</name>
    <dbReference type="NCBI Taxonomy" id="1346286"/>
    <lineage>
        <taxon>Bacteria</taxon>
        <taxon>Pseudomonadati</taxon>
        <taxon>Bacteroidota</taxon>
        <taxon>Bacteroidia</taxon>
        <taxon>Bacteroidales</taxon>
        <taxon>Dysgonomonadaceae</taxon>
        <taxon>Dysgonomonas</taxon>
    </lineage>
</organism>
<dbReference type="SMART" id="SM00245">
    <property type="entry name" value="TSPc"/>
    <property type="match status" value="1"/>
</dbReference>
<evidence type="ECO:0000313" key="3">
    <source>
        <dbReference type="EMBL" id="SHF68750.1"/>
    </source>
</evidence>
<dbReference type="InterPro" id="IPR029045">
    <property type="entry name" value="ClpP/crotonase-like_dom_sf"/>
</dbReference>
<dbReference type="InterPro" id="IPR028204">
    <property type="entry name" value="Tricorn_C1"/>
</dbReference>
<name>A0A1M5DP63_9BACT</name>
<feature type="domain" description="Tail specific protease" evidence="2">
    <location>
        <begin position="109"/>
        <end position="309"/>
    </location>
</feature>
<dbReference type="Pfam" id="PF14684">
    <property type="entry name" value="Tricorn_C1"/>
    <property type="match status" value="1"/>
</dbReference>
<dbReference type="Proteomes" id="UP000184480">
    <property type="component" value="Unassembled WGS sequence"/>
</dbReference>
<dbReference type="PANTHER" id="PTHR11261">
    <property type="entry name" value="INTERPHOTORECEPTOR RETINOID-BINDING PROTEIN"/>
    <property type="match status" value="1"/>
</dbReference>
<dbReference type="CDD" id="cd07563">
    <property type="entry name" value="Peptidase_S41_IRBP"/>
    <property type="match status" value="1"/>
</dbReference>
<dbReference type="Pfam" id="PF03572">
    <property type="entry name" value="Peptidase_S41"/>
    <property type="match status" value="1"/>
</dbReference>
<dbReference type="Gene3D" id="3.90.226.10">
    <property type="entry name" value="2-enoyl-CoA Hydratase, Chain A, domain 1"/>
    <property type="match status" value="1"/>
</dbReference>
<keyword evidence="3" id="KW-0645">Protease</keyword>
<dbReference type="OrthoDB" id="6397760at2"/>
<evidence type="ECO:0000259" key="2">
    <source>
        <dbReference type="SMART" id="SM00245"/>
    </source>
</evidence>
<dbReference type="PROSITE" id="PS51257">
    <property type="entry name" value="PROKAR_LIPOPROTEIN"/>
    <property type="match status" value="1"/>
</dbReference>
<sequence>MKKYIYYLCLFPVLFFASCFHEEEYDNTKRDNFELLWKTMDEKYCFFDYKNIDWDEVYTRYSNRISEDMSQEAFFDVLGEMLAELKDGHVNLIANHNISRYWKWFEDYPDNFDEKIQKNYIGTDYLIAGGMKYKILEDNIGYIYYESFSSGVGEANLDQILSRMSICNGIIIDIRNNGGGLLTNVEKIAGRFFEEKTLVGYIMYKTGKGHNSFSEPYPRYISPSSRVRYQKNVVVLTNRSCYSAANDFVNAMTYAPNVTIIGDKTGGGSGLPFSSELMNGWSVRFSSSPMLNASKEQIEFGIDPDIKVDMASEDILLGIDTILETARIFLNKNNYIN</sequence>
<feature type="signal peptide" evidence="1">
    <location>
        <begin position="1"/>
        <end position="22"/>
    </location>
</feature>
<keyword evidence="1" id="KW-0732">Signal</keyword>
<reference evidence="4" key="1">
    <citation type="submission" date="2016-11" db="EMBL/GenBank/DDBJ databases">
        <authorList>
            <person name="Varghese N."/>
            <person name="Submissions S."/>
        </authorList>
    </citation>
    <scope>NUCLEOTIDE SEQUENCE [LARGE SCALE GENOMIC DNA]</scope>
    <source>
        <strain evidence="4">DSM 27370</strain>
    </source>
</reference>
<accession>A0A1M5DP63</accession>
<keyword evidence="4" id="KW-1185">Reference proteome</keyword>
<dbReference type="PANTHER" id="PTHR11261:SF3">
    <property type="entry name" value="RETINOL-BINDING PROTEIN 3"/>
    <property type="match status" value="1"/>
</dbReference>
<dbReference type="RefSeq" id="WP_062179674.1">
    <property type="nucleotide sequence ID" value="NZ_BBXL01000008.1"/>
</dbReference>
<dbReference type="EMBL" id="FQUC01000009">
    <property type="protein sequence ID" value="SHF68750.1"/>
    <property type="molecule type" value="Genomic_DNA"/>
</dbReference>
<evidence type="ECO:0000313" key="4">
    <source>
        <dbReference type="Proteomes" id="UP000184480"/>
    </source>
</evidence>
<protein>
    <submittedName>
        <fullName evidence="3">Tricorn protease C1 domain-containing protein</fullName>
    </submittedName>
</protein>
<dbReference type="STRING" id="1346286.SAMN05444362_10910"/>
<dbReference type="Gene3D" id="3.30.750.44">
    <property type="match status" value="1"/>
</dbReference>
<proteinExistence type="predicted"/>
<evidence type="ECO:0000256" key="1">
    <source>
        <dbReference type="SAM" id="SignalP"/>
    </source>
</evidence>
<dbReference type="GO" id="GO:0006508">
    <property type="term" value="P:proteolysis"/>
    <property type="evidence" value="ECO:0007669"/>
    <property type="project" value="UniProtKB-KW"/>
</dbReference>
<dbReference type="SUPFAM" id="SSF52096">
    <property type="entry name" value="ClpP/crotonase"/>
    <property type="match status" value="1"/>
</dbReference>